<dbReference type="GO" id="GO:0097175">
    <property type="term" value="P:1,6-anhydro-N-acetyl-beta-muramic acid catabolic process"/>
    <property type="evidence" value="ECO:0007669"/>
    <property type="project" value="UniProtKB-UniRule"/>
</dbReference>
<keyword evidence="2" id="KW-0067">ATP-binding</keyword>
<organism evidence="3 4">
    <name type="scientific">Cohaesibacter celericrescens</name>
    <dbReference type="NCBI Taxonomy" id="2067669"/>
    <lineage>
        <taxon>Bacteria</taxon>
        <taxon>Pseudomonadati</taxon>
        <taxon>Pseudomonadota</taxon>
        <taxon>Alphaproteobacteria</taxon>
        <taxon>Hyphomicrobiales</taxon>
        <taxon>Cohaesibacteraceae</taxon>
    </lineage>
</organism>
<keyword evidence="1 2" id="KW-0119">Carbohydrate metabolism</keyword>
<dbReference type="PANTHER" id="PTHR30605:SF0">
    <property type="entry name" value="ANHYDRO-N-ACETYLMURAMIC ACID KINASE"/>
    <property type="match status" value="1"/>
</dbReference>
<gene>
    <name evidence="2" type="primary">anmK</name>
    <name evidence="3" type="ORF">C0081_08905</name>
</gene>
<feature type="binding site" evidence="2">
    <location>
        <begin position="10"/>
        <end position="17"/>
    </location>
    <ligand>
        <name>ATP</name>
        <dbReference type="ChEBI" id="CHEBI:30616"/>
    </ligand>
</feature>
<dbReference type="EMBL" id="PKUQ01000016">
    <property type="protein sequence ID" value="PLW77715.1"/>
    <property type="molecule type" value="Genomic_DNA"/>
</dbReference>
<evidence type="ECO:0000256" key="1">
    <source>
        <dbReference type="ARBA" id="ARBA00023277"/>
    </source>
</evidence>
<sequence length="372" mass="39152">MTHALGLMSGTSCDGVDAALIETDGESVVRSIASSFRPYNAQEQALLRQAMEDAQGLTDREARPGCLGEAEALVTQAHSQAVTQLMATSEVQGITPDVVGFHGQTVWHDPQNSVTIQIGNGQTLANEIQLPVVFDMRAADVAAGGQGAPLVPIYHRALQEVHNLSLPMAVVNIGGVANITWIGKDGDLTAFDSGPGNALINDLVQAHTDRSMDEGGRIAAAGQVDFMALITMIGNPYFRIPAPKSLDRNAFDLAPISQLALEDALATLTSFTVESICLGLEHMEIQEEQAANLVLVCGGGQHNGHMMGLLSDALGSPVMLANQIGWQGDALEAEAFAYLAVRSRLGLPLTFPKTTGVAEPLTGGVLVEPLLM</sequence>
<comment type="pathway">
    <text evidence="2">Cell wall biogenesis; peptidoglycan recycling.</text>
</comment>
<dbReference type="NCBIfam" id="NF007141">
    <property type="entry name" value="PRK09585.1-5"/>
    <property type="match status" value="1"/>
</dbReference>
<keyword evidence="2" id="KW-0547">Nucleotide-binding</keyword>
<dbReference type="PANTHER" id="PTHR30605">
    <property type="entry name" value="ANHYDRO-N-ACETYLMURAMIC ACID KINASE"/>
    <property type="match status" value="1"/>
</dbReference>
<accession>A0A2N5XTD8</accession>
<evidence type="ECO:0000313" key="4">
    <source>
        <dbReference type="Proteomes" id="UP000234881"/>
    </source>
</evidence>
<name>A0A2N5XTD8_9HYPH</name>
<dbReference type="GO" id="GO:0005524">
    <property type="term" value="F:ATP binding"/>
    <property type="evidence" value="ECO:0007669"/>
    <property type="project" value="UniProtKB-UniRule"/>
</dbReference>
<reference evidence="3 4" key="1">
    <citation type="submission" date="2018-01" db="EMBL/GenBank/DDBJ databases">
        <title>The draft genome sequence of Cohaesibacter sp. H1304.</title>
        <authorList>
            <person name="Wang N.-N."/>
            <person name="Du Z.-J."/>
        </authorList>
    </citation>
    <scope>NUCLEOTIDE SEQUENCE [LARGE SCALE GENOMIC DNA]</scope>
    <source>
        <strain evidence="3 4">H1304</strain>
    </source>
</reference>
<dbReference type="AlphaFoldDB" id="A0A2N5XTD8"/>
<comment type="catalytic activity">
    <reaction evidence="2">
        <text>1,6-anhydro-N-acetyl-beta-muramate + ATP + H2O = N-acetyl-D-muramate 6-phosphate + ADP + H(+)</text>
        <dbReference type="Rhea" id="RHEA:24952"/>
        <dbReference type="ChEBI" id="CHEBI:15377"/>
        <dbReference type="ChEBI" id="CHEBI:15378"/>
        <dbReference type="ChEBI" id="CHEBI:30616"/>
        <dbReference type="ChEBI" id="CHEBI:58690"/>
        <dbReference type="ChEBI" id="CHEBI:58722"/>
        <dbReference type="ChEBI" id="CHEBI:456216"/>
        <dbReference type="EC" id="2.7.1.170"/>
    </reaction>
</comment>
<dbReference type="UniPathway" id="UPA00343"/>
<comment type="caution">
    <text evidence="3">The sequence shown here is derived from an EMBL/GenBank/DDBJ whole genome shotgun (WGS) entry which is preliminary data.</text>
</comment>
<dbReference type="OrthoDB" id="9763949at2"/>
<comment type="similarity">
    <text evidence="2">Belongs to the anhydro-N-acetylmuramic acid kinase family.</text>
</comment>
<dbReference type="Pfam" id="PF03702">
    <property type="entry name" value="AnmK"/>
    <property type="match status" value="1"/>
</dbReference>
<dbReference type="GO" id="GO:0016301">
    <property type="term" value="F:kinase activity"/>
    <property type="evidence" value="ECO:0007669"/>
    <property type="project" value="UniProtKB-KW"/>
</dbReference>
<dbReference type="InterPro" id="IPR005338">
    <property type="entry name" value="Anhydro_N_Ac-Mur_kinase"/>
</dbReference>
<protein>
    <recommendedName>
        <fullName evidence="2">Anhydro-N-acetylmuramic acid kinase</fullName>
        <ecNumber evidence="2">2.7.1.170</ecNumber>
    </recommendedName>
    <alternativeName>
        <fullName evidence="2">AnhMurNAc kinase</fullName>
    </alternativeName>
</protein>
<keyword evidence="4" id="KW-1185">Reference proteome</keyword>
<dbReference type="GO" id="GO:0016773">
    <property type="term" value="F:phosphotransferase activity, alcohol group as acceptor"/>
    <property type="evidence" value="ECO:0007669"/>
    <property type="project" value="UniProtKB-UniRule"/>
</dbReference>
<keyword evidence="2" id="KW-0808">Transferase</keyword>
<dbReference type="Proteomes" id="UP000234881">
    <property type="component" value="Unassembled WGS sequence"/>
</dbReference>
<dbReference type="GO" id="GO:0009254">
    <property type="term" value="P:peptidoglycan turnover"/>
    <property type="evidence" value="ECO:0007669"/>
    <property type="project" value="UniProtKB-UniRule"/>
</dbReference>
<dbReference type="InterPro" id="IPR043129">
    <property type="entry name" value="ATPase_NBD"/>
</dbReference>
<dbReference type="UniPathway" id="UPA00544"/>
<evidence type="ECO:0000256" key="2">
    <source>
        <dbReference type="HAMAP-Rule" id="MF_01270"/>
    </source>
</evidence>
<dbReference type="Gene3D" id="3.30.420.40">
    <property type="match status" value="2"/>
</dbReference>
<dbReference type="EC" id="2.7.1.170" evidence="2"/>
<comment type="function">
    <text evidence="2">Catalyzes the specific phosphorylation of 1,6-anhydro-N-acetylmuramic acid (anhMurNAc) with the simultaneous cleavage of the 1,6-anhydro ring, generating MurNAc-6-P. Is required for the utilization of anhMurNAc either imported from the medium or derived from its own cell wall murein, and thus plays a role in cell wall recycling.</text>
</comment>
<evidence type="ECO:0000313" key="3">
    <source>
        <dbReference type="EMBL" id="PLW77715.1"/>
    </source>
</evidence>
<keyword evidence="2 3" id="KW-0418">Kinase</keyword>
<comment type="pathway">
    <text evidence="2">Amino-sugar metabolism; 1,6-anhydro-N-acetylmuramate degradation.</text>
</comment>
<dbReference type="SUPFAM" id="SSF53067">
    <property type="entry name" value="Actin-like ATPase domain"/>
    <property type="match status" value="1"/>
</dbReference>
<dbReference type="HAMAP" id="MF_01270">
    <property type="entry name" value="AnhMurNAc_kinase"/>
    <property type="match status" value="1"/>
</dbReference>
<dbReference type="GO" id="GO:0006040">
    <property type="term" value="P:amino sugar metabolic process"/>
    <property type="evidence" value="ECO:0007669"/>
    <property type="project" value="InterPro"/>
</dbReference>
<proteinExistence type="inferred from homology"/>